<organism evidence="1 2">
    <name type="scientific">Acorus calamus</name>
    <name type="common">Sweet flag</name>
    <dbReference type="NCBI Taxonomy" id="4465"/>
    <lineage>
        <taxon>Eukaryota</taxon>
        <taxon>Viridiplantae</taxon>
        <taxon>Streptophyta</taxon>
        <taxon>Embryophyta</taxon>
        <taxon>Tracheophyta</taxon>
        <taxon>Spermatophyta</taxon>
        <taxon>Magnoliopsida</taxon>
        <taxon>Liliopsida</taxon>
        <taxon>Acoraceae</taxon>
        <taxon>Acorus</taxon>
    </lineage>
</organism>
<dbReference type="EMBL" id="JAUJYO010000022">
    <property type="protein sequence ID" value="KAK1282045.1"/>
    <property type="molecule type" value="Genomic_DNA"/>
</dbReference>
<keyword evidence="2" id="KW-1185">Reference proteome</keyword>
<accession>A0AAV9BZ35</accession>
<dbReference type="Proteomes" id="UP001180020">
    <property type="component" value="Unassembled WGS sequence"/>
</dbReference>
<comment type="caution">
    <text evidence="1">The sequence shown here is derived from an EMBL/GenBank/DDBJ whole genome shotgun (WGS) entry which is preliminary data.</text>
</comment>
<evidence type="ECO:0000313" key="1">
    <source>
        <dbReference type="EMBL" id="KAK1282045.1"/>
    </source>
</evidence>
<reference evidence="1" key="1">
    <citation type="journal article" date="2023" name="Nat. Commun.">
        <title>Diploid and tetraploid genomes of Acorus and the evolution of monocots.</title>
        <authorList>
            <person name="Ma L."/>
            <person name="Liu K.W."/>
            <person name="Li Z."/>
            <person name="Hsiao Y.Y."/>
            <person name="Qi Y."/>
            <person name="Fu T."/>
            <person name="Tang G.D."/>
            <person name="Zhang D."/>
            <person name="Sun W.H."/>
            <person name="Liu D.K."/>
            <person name="Li Y."/>
            <person name="Chen G.Z."/>
            <person name="Liu X.D."/>
            <person name="Liao X.Y."/>
            <person name="Jiang Y.T."/>
            <person name="Yu X."/>
            <person name="Hao Y."/>
            <person name="Huang J."/>
            <person name="Zhao X.W."/>
            <person name="Ke S."/>
            <person name="Chen Y.Y."/>
            <person name="Wu W.L."/>
            <person name="Hsu J.L."/>
            <person name="Lin Y.F."/>
            <person name="Huang M.D."/>
            <person name="Li C.Y."/>
            <person name="Huang L."/>
            <person name="Wang Z.W."/>
            <person name="Zhao X."/>
            <person name="Zhong W.Y."/>
            <person name="Peng D.H."/>
            <person name="Ahmad S."/>
            <person name="Lan S."/>
            <person name="Zhang J.S."/>
            <person name="Tsai W.C."/>
            <person name="Van de Peer Y."/>
            <person name="Liu Z.J."/>
        </authorList>
    </citation>
    <scope>NUCLEOTIDE SEQUENCE</scope>
    <source>
        <strain evidence="1">CP</strain>
    </source>
</reference>
<evidence type="ECO:0000313" key="2">
    <source>
        <dbReference type="Proteomes" id="UP001180020"/>
    </source>
</evidence>
<gene>
    <name evidence="1" type="ORF">QJS10_CPB22g00302</name>
</gene>
<dbReference type="AlphaFoldDB" id="A0AAV9BZ35"/>
<reference evidence="1" key="2">
    <citation type="submission" date="2023-06" db="EMBL/GenBank/DDBJ databases">
        <authorList>
            <person name="Ma L."/>
            <person name="Liu K.-W."/>
            <person name="Li Z."/>
            <person name="Hsiao Y.-Y."/>
            <person name="Qi Y."/>
            <person name="Fu T."/>
            <person name="Tang G."/>
            <person name="Zhang D."/>
            <person name="Sun W.-H."/>
            <person name="Liu D.-K."/>
            <person name="Li Y."/>
            <person name="Chen G.-Z."/>
            <person name="Liu X.-D."/>
            <person name="Liao X.-Y."/>
            <person name="Jiang Y.-T."/>
            <person name="Yu X."/>
            <person name="Hao Y."/>
            <person name="Huang J."/>
            <person name="Zhao X.-W."/>
            <person name="Ke S."/>
            <person name="Chen Y.-Y."/>
            <person name="Wu W.-L."/>
            <person name="Hsu J.-L."/>
            <person name="Lin Y.-F."/>
            <person name="Huang M.-D."/>
            <person name="Li C.-Y."/>
            <person name="Huang L."/>
            <person name="Wang Z.-W."/>
            <person name="Zhao X."/>
            <person name="Zhong W.-Y."/>
            <person name="Peng D.-H."/>
            <person name="Ahmad S."/>
            <person name="Lan S."/>
            <person name="Zhang J.-S."/>
            <person name="Tsai W.-C."/>
            <person name="Van De Peer Y."/>
            <person name="Liu Z.-J."/>
        </authorList>
    </citation>
    <scope>NUCLEOTIDE SEQUENCE</scope>
    <source>
        <strain evidence="1">CP</strain>
        <tissue evidence="1">Leaves</tissue>
    </source>
</reference>
<proteinExistence type="predicted"/>
<name>A0AAV9BZ35_ACOCL</name>
<protein>
    <submittedName>
        <fullName evidence="1">Uncharacterized protein</fullName>
    </submittedName>
</protein>
<sequence length="60" mass="6752">MEGENNKKNKEEEKEHKKGVYLVVVKSDLKEELSHVQYQQRCNVCVLDLASGFPGGSDGE</sequence>